<dbReference type="AlphaFoldDB" id="A0A1F7SKC1"/>
<evidence type="ECO:0000256" key="6">
    <source>
        <dbReference type="ARBA" id="ARBA00023136"/>
    </source>
</evidence>
<feature type="transmembrane region" description="Helical" evidence="7">
    <location>
        <begin position="339"/>
        <end position="359"/>
    </location>
</feature>
<dbReference type="SUPFAM" id="SSF103473">
    <property type="entry name" value="MFS general substrate transporter"/>
    <property type="match status" value="1"/>
</dbReference>
<evidence type="ECO:0000256" key="4">
    <source>
        <dbReference type="ARBA" id="ARBA00022692"/>
    </source>
</evidence>
<dbReference type="EMBL" id="MGDI01000016">
    <property type="protein sequence ID" value="OGL54220.1"/>
    <property type="molecule type" value="Genomic_DNA"/>
</dbReference>
<feature type="transmembrane region" description="Helical" evidence="7">
    <location>
        <begin position="371"/>
        <end position="397"/>
    </location>
</feature>
<dbReference type="PROSITE" id="PS50850">
    <property type="entry name" value="MFS"/>
    <property type="match status" value="1"/>
</dbReference>
<dbReference type="Pfam" id="PF07690">
    <property type="entry name" value="MFS_1"/>
    <property type="match status" value="1"/>
</dbReference>
<comment type="subcellular location">
    <subcellularLocation>
        <location evidence="1">Cell membrane</location>
        <topology evidence="1">Multi-pass membrane protein</topology>
    </subcellularLocation>
</comment>
<feature type="transmembrane region" description="Helical" evidence="7">
    <location>
        <begin position="25"/>
        <end position="47"/>
    </location>
</feature>
<keyword evidence="2" id="KW-0813">Transport</keyword>
<evidence type="ECO:0000313" key="10">
    <source>
        <dbReference type="Proteomes" id="UP000178082"/>
    </source>
</evidence>
<protein>
    <recommendedName>
        <fullName evidence="8">Major facilitator superfamily (MFS) profile domain-containing protein</fullName>
    </recommendedName>
</protein>
<keyword evidence="6 7" id="KW-0472">Membrane</keyword>
<feature type="transmembrane region" description="Helical" evidence="7">
    <location>
        <begin position="94"/>
        <end position="112"/>
    </location>
</feature>
<reference evidence="9 10" key="1">
    <citation type="journal article" date="2016" name="Nat. Commun.">
        <title>Thousands of microbial genomes shed light on interconnected biogeochemical processes in an aquifer system.</title>
        <authorList>
            <person name="Anantharaman K."/>
            <person name="Brown C.T."/>
            <person name="Hug L.A."/>
            <person name="Sharon I."/>
            <person name="Castelle C.J."/>
            <person name="Probst A.J."/>
            <person name="Thomas B.C."/>
            <person name="Singh A."/>
            <person name="Wilkins M.J."/>
            <person name="Karaoz U."/>
            <person name="Brodie E.L."/>
            <person name="Williams K.H."/>
            <person name="Hubbard S.S."/>
            <person name="Banfield J.F."/>
        </authorList>
    </citation>
    <scope>NUCLEOTIDE SEQUENCE [LARGE SCALE GENOMIC DNA]</scope>
</reference>
<feature type="transmembrane region" description="Helical" evidence="7">
    <location>
        <begin position="67"/>
        <end position="87"/>
    </location>
</feature>
<feature type="transmembrane region" description="Helical" evidence="7">
    <location>
        <begin position="288"/>
        <end position="307"/>
    </location>
</feature>
<dbReference type="InterPro" id="IPR024989">
    <property type="entry name" value="MFS_assoc_dom"/>
</dbReference>
<feature type="transmembrane region" description="Helical" evidence="7">
    <location>
        <begin position="257"/>
        <end position="276"/>
    </location>
</feature>
<dbReference type="InterPro" id="IPR020846">
    <property type="entry name" value="MFS_dom"/>
</dbReference>
<feature type="transmembrane region" description="Helical" evidence="7">
    <location>
        <begin position="190"/>
        <end position="208"/>
    </location>
</feature>
<dbReference type="Pfam" id="PF12832">
    <property type="entry name" value="MFS_1_like"/>
    <property type="match status" value="1"/>
</dbReference>
<dbReference type="Gene3D" id="1.20.1250.20">
    <property type="entry name" value="MFS general substrate transporter like domains"/>
    <property type="match status" value="1"/>
</dbReference>
<feature type="transmembrane region" description="Helical" evidence="7">
    <location>
        <begin position="124"/>
        <end position="142"/>
    </location>
</feature>
<dbReference type="PANTHER" id="PTHR23517:SF3">
    <property type="entry name" value="INTEGRAL MEMBRANE TRANSPORT PROTEIN"/>
    <property type="match status" value="1"/>
</dbReference>
<dbReference type="Proteomes" id="UP000178082">
    <property type="component" value="Unassembled WGS sequence"/>
</dbReference>
<organism evidence="9 10">
    <name type="scientific">Candidatus Schekmanbacteria bacterium RIFCSPLOWO2_12_FULL_38_15</name>
    <dbReference type="NCBI Taxonomy" id="1817883"/>
    <lineage>
        <taxon>Bacteria</taxon>
        <taxon>Candidatus Schekmaniibacteriota</taxon>
    </lineage>
</organism>
<evidence type="ECO:0000256" key="5">
    <source>
        <dbReference type="ARBA" id="ARBA00022989"/>
    </source>
</evidence>
<sequence length="438" mass="47951">MDQVSSSEKKFLGIVVQKGLTKFNFIALFLATFFVGFLMITPTVFIPRFLIEIIEIKEENLGRINSTLANIDQILAILLFGYIGALSDRKGRKILLVLGLLGAGISYFLFATPKLIGNFLNLEPLIFVYLFRIFLSLSFTFAMPQTMTMIADYTEIHTRGKGIALSVISMGAGIMAAFKVSGMLQEKVGLINVILFSGLISILASLFAKTSLKDYMPHSEHKKESKGSWGKVFQTIKNSPKLKLCMAANFTQSAERMVLGIFLFSWMVKVASEFGLTRAQATTHGGKVLALSILFAFVGNPVWGVVIDKWGRMPAIIGGLLVEGLAFVWVGIIKNPFGLDMWFATILSGLGAGGIAIGARTLTTDLAPKNVLGAIFGVFNSIGMIGAFVFVFVGGFIFDYLSYSMPLIVVGVFDLLILLYSIYVFLKNRNTKNGHEIS</sequence>
<dbReference type="InterPro" id="IPR011701">
    <property type="entry name" value="MFS"/>
</dbReference>
<name>A0A1F7SKC1_9BACT</name>
<evidence type="ECO:0000256" key="3">
    <source>
        <dbReference type="ARBA" id="ARBA00022475"/>
    </source>
</evidence>
<dbReference type="InterPro" id="IPR036259">
    <property type="entry name" value="MFS_trans_sf"/>
</dbReference>
<dbReference type="InterPro" id="IPR050171">
    <property type="entry name" value="MFS_Transporters"/>
</dbReference>
<evidence type="ECO:0000256" key="2">
    <source>
        <dbReference type="ARBA" id="ARBA00022448"/>
    </source>
</evidence>
<comment type="caution">
    <text evidence="9">The sequence shown here is derived from an EMBL/GenBank/DDBJ whole genome shotgun (WGS) entry which is preliminary data.</text>
</comment>
<feature type="transmembrane region" description="Helical" evidence="7">
    <location>
        <begin position="314"/>
        <end position="333"/>
    </location>
</feature>
<evidence type="ECO:0000259" key="8">
    <source>
        <dbReference type="PROSITE" id="PS50850"/>
    </source>
</evidence>
<evidence type="ECO:0000256" key="7">
    <source>
        <dbReference type="SAM" id="Phobius"/>
    </source>
</evidence>
<keyword evidence="4 7" id="KW-0812">Transmembrane</keyword>
<feature type="transmembrane region" description="Helical" evidence="7">
    <location>
        <begin position="403"/>
        <end position="426"/>
    </location>
</feature>
<evidence type="ECO:0000313" key="9">
    <source>
        <dbReference type="EMBL" id="OGL54220.1"/>
    </source>
</evidence>
<dbReference type="GO" id="GO:0022857">
    <property type="term" value="F:transmembrane transporter activity"/>
    <property type="evidence" value="ECO:0007669"/>
    <property type="project" value="InterPro"/>
</dbReference>
<dbReference type="PANTHER" id="PTHR23517">
    <property type="entry name" value="RESISTANCE PROTEIN MDTM, PUTATIVE-RELATED-RELATED"/>
    <property type="match status" value="1"/>
</dbReference>
<evidence type="ECO:0000256" key="1">
    <source>
        <dbReference type="ARBA" id="ARBA00004651"/>
    </source>
</evidence>
<dbReference type="STRING" id="1817883.A3G31_05520"/>
<feature type="transmembrane region" description="Helical" evidence="7">
    <location>
        <begin position="163"/>
        <end position="184"/>
    </location>
</feature>
<dbReference type="GO" id="GO:0005886">
    <property type="term" value="C:plasma membrane"/>
    <property type="evidence" value="ECO:0007669"/>
    <property type="project" value="UniProtKB-SubCell"/>
</dbReference>
<gene>
    <name evidence="9" type="ORF">A3G31_05520</name>
</gene>
<proteinExistence type="predicted"/>
<keyword evidence="3" id="KW-1003">Cell membrane</keyword>
<accession>A0A1F7SKC1</accession>
<feature type="domain" description="Major facilitator superfamily (MFS) profile" evidence="8">
    <location>
        <begin position="24"/>
        <end position="429"/>
    </location>
</feature>
<keyword evidence="5 7" id="KW-1133">Transmembrane helix</keyword>